<organism evidence="3 4">
    <name type="scientific">Caulobacter vibrioides (strain ATCC 19089 / CIP 103742 / CB 15)</name>
    <name type="common">Caulobacter crescentus</name>
    <dbReference type="NCBI Taxonomy" id="190650"/>
    <lineage>
        <taxon>Bacteria</taxon>
        <taxon>Pseudomonadati</taxon>
        <taxon>Pseudomonadota</taxon>
        <taxon>Alphaproteobacteria</taxon>
        <taxon>Caulobacterales</taxon>
        <taxon>Caulobacteraceae</taxon>
        <taxon>Caulobacter</taxon>
    </lineage>
</organism>
<evidence type="ECO:0000259" key="2">
    <source>
        <dbReference type="Pfam" id="PF04909"/>
    </source>
</evidence>
<dbReference type="STRING" id="190650.CC_3179"/>
<dbReference type="Gene3D" id="3.20.20.140">
    <property type="entry name" value="Metal-dependent hydrolases"/>
    <property type="match status" value="1"/>
</dbReference>
<name>Q9A3M4_CAUVC</name>
<dbReference type="HOGENOM" id="CLU_076353_0_0_5"/>
<keyword evidence="4" id="KW-1185">Reference proteome</keyword>
<feature type="domain" description="Amidohydrolase-related" evidence="2">
    <location>
        <begin position="41"/>
        <end position="342"/>
    </location>
</feature>
<evidence type="ECO:0000313" key="4">
    <source>
        <dbReference type="Proteomes" id="UP000001816"/>
    </source>
</evidence>
<proteinExistence type="predicted"/>
<dbReference type="AlphaFoldDB" id="Q9A3M4"/>
<evidence type="ECO:0000313" key="3">
    <source>
        <dbReference type="EMBL" id="AAK25141.1"/>
    </source>
</evidence>
<keyword evidence="1" id="KW-0456">Lyase</keyword>
<dbReference type="SUPFAM" id="SSF51556">
    <property type="entry name" value="Metallo-dependent hydrolases"/>
    <property type="match status" value="1"/>
</dbReference>
<dbReference type="InterPro" id="IPR006680">
    <property type="entry name" value="Amidohydro-rel"/>
</dbReference>
<gene>
    <name evidence="3" type="ordered locus">CC_3179</name>
</gene>
<dbReference type="Pfam" id="PF04909">
    <property type="entry name" value="Amidohydro_2"/>
    <property type="match status" value="1"/>
</dbReference>
<dbReference type="GO" id="GO:0016831">
    <property type="term" value="F:carboxy-lyase activity"/>
    <property type="evidence" value="ECO:0007669"/>
    <property type="project" value="InterPro"/>
</dbReference>
<evidence type="ECO:0000256" key="1">
    <source>
        <dbReference type="ARBA" id="ARBA00023239"/>
    </source>
</evidence>
<dbReference type="PANTHER" id="PTHR21240">
    <property type="entry name" value="2-AMINO-3-CARBOXYLMUCONATE-6-SEMIALDEHYDE DECARBOXYLASE"/>
    <property type="match status" value="1"/>
</dbReference>
<dbReference type="PATRIC" id="fig|190650.5.peg.3186"/>
<dbReference type="Proteomes" id="UP000001816">
    <property type="component" value="Chromosome"/>
</dbReference>
<protein>
    <recommendedName>
        <fullName evidence="2">Amidohydrolase-related domain-containing protein</fullName>
    </recommendedName>
</protein>
<dbReference type="BioCyc" id="CAULO:CC3179-MONOMER"/>
<dbReference type="EMBL" id="AE005673">
    <property type="protein sequence ID" value="AAK25141.1"/>
    <property type="molecule type" value="Genomic_DNA"/>
</dbReference>
<dbReference type="KEGG" id="ccr:CC_3179"/>
<dbReference type="PIR" id="A87643">
    <property type="entry name" value="A87643"/>
</dbReference>
<dbReference type="InterPro" id="IPR032466">
    <property type="entry name" value="Metal_Hydrolase"/>
</dbReference>
<dbReference type="eggNOG" id="COG2159">
    <property type="taxonomic scope" value="Bacteria"/>
</dbReference>
<dbReference type="PANTHER" id="PTHR21240:SF19">
    <property type="entry name" value="CATALYTIC_ HYDROLASE"/>
    <property type="match status" value="1"/>
</dbReference>
<reference evidence="3 4" key="1">
    <citation type="journal article" date="2001" name="Proc. Natl. Acad. Sci. U.S.A.">
        <title>Complete genome sequence of Caulobacter crescentus.</title>
        <authorList>
            <person name="Nierman W.C."/>
            <person name="Feldblyum T.V."/>
            <person name="Laub M.T."/>
            <person name="Paulsen I.T."/>
            <person name="Nelson K.E."/>
            <person name="Eisen J.A."/>
            <person name="Heidelberg J.F."/>
            <person name="Alley M.R."/>
            <person name="Ohta N."/>
            <person name="Maddock J.R."/>
            <person name="Potocka I."/>
            <person name="Nelson W.C."/>
            <person name="Newton A."/>
            <person name="Stephens C."/>
            <person name="Phadke N.D."/>
            <person name="Ely B."/>
            <person name="DeBoy R.T."/>
            <person name="Dodson R.J."/>
            <person name="Durkin A.S."/>
            <person name="Gwinn M.L."/>
            <person name="Haft D.H."/>
            <person name="Kolonay J.F."/>
            <person name="Smit J."/>
            <person name="Craven M.B."/>
            <person name="Khouri H."/>
            <person name="Shetty J."/>
            <person name="Berry K."/>
            <person name="Utterback T."/>
            <person name="Tran K."/>
            <person name="Wolf A."/>
            <person name="Vamathevan J."/>
            <person name="Ermolaeva M."/>
            <person name="White O."/>
            <person name="Salzberg S.L."/>
            <person name="Venter J.C."/>
            <person name="Shapiro L."/>
            <person name="Fraser C.M."/>
        </authorList>
    </citation>
    <scope>NUCLEOTIDE SEQUENCE [LARGE SCALE GENOMIC DNA]</scope>
    <source>
        <strain evidence="4">ATCC 19089 / CB15</strain>
    </source>
</reference>
<dbReference type="EnsemblBacteria" id="AAK25141">
    <property type="protein sequence ID" value="AAK25141"/>
    <property type="gene ID" value="CC_3179"/>
</dbReference>
<sequence>MVSTKERGVRAGGVMRQVIFGAALAGLLTLAAPAWASDPIIDMHLHASAADEQGPPPLAMCAPINPMPTWDQRQPWTTGLIAMFKAPKCADPIWSPTTDDEIRDKTLAIMAKRNIIGVVSGPYKRVMAWRALAPDRVLPGLMPTMSDLSKPKVLLDDFGKAKAAGQLAVIGELGFQYEGIAPNDPRLENLWAAAEAADVPVAIHIGPGPPGVAYLPGGGYRARMSSPLLLEDVLVKHPKLRINVMHAGYPMLDDTLALLYAHPQVYVDTGVIVYSQPRPAFYRYLQTLVDAGFGERVMFGSDQMVWPETIERSIAVIDEAPFLSAQQKRDILYNNAARFLRLDEATQAKHRAM</sequence>
<dbReference type="InterPro" id="IPR032465">
    <property type="entry name" value="ACMSD"/>
</dbReference>
<accession>Q9A3M4</accession>
<dbReference type="GO" id="GO:0016787">
    <property type="term" value="F:hydrolase activity"/>
    <property type="evidence" value="ECO:0007669"/>
    <property type="project" value="InterPro"/>
</dbReference>